<keyword evidence="2" id="KW-0812">Transmembrane</keyword>
<organism evidence="3 4">
    <name type="scientific">Zea mays</name>
    <name type="common">Maize</name>
    <dbReference type="NCBI Taxonomy" id="4577"/>
    <lineage>
        <taxon>Eukaryota</taxon>
        <taxon>Viridiplantae</taxon>
        <taxon>Streptophyta</taxon>
        <taxon>Embryophyta</taxon>
        <taxon>Tracheophyta</taxon>
        <taxon>Spermatophyta</taxon>
        <taxon>Magnoliopsida</taxon>
        <taxon>Liliopsida</taxon>
        <taxon>Poales</taxon>
        <taxon>Poaceae</taxon>
        <taxon>PACMAD clade</taxon>
        <taxon>Panicoideae</taxon>
        <taxon>Andropogonodae</taxon>
        <taxon>Andropogoneae</taxon>
        <taxon>Tripsacinae</taxon>
        <taxon>Zea</taxon>
    </lineage>
</organism>
<feature type="compositionally biased region" description="Low complexity" evidence="1">
    <location>
        <begin position="14"/>
        <end position="29"/>
    </location>
</feature>
<dbReference type="InParanoid" id="A0A804N527"/>
<feature type="transmembrane region" description="Helical" evidence="2">
    <location>
        <begin position="83"/>
        <end position="104"/>
    </location>
</feature>
<reference evidence="4" key="1">
    <citation type="submission" date="2015-12" db="EMBL/GenBank/DDBJ databases">
        <title>Update maize B73 reference genome by single molecule sequencing technologies.</title>
        <authorList>
            <consortium name="Maize Genome Sequencing Project"/>
            <person name="Ware D."/>
        </authorList>
    </citation>
    <scope>NUCLEOTIDE SEQUENCE [LARGE SCALE GENOMIC DNA]</scope>
    <source>
        <strain evidence="4">cv. B73</strain>
    </source>
</reference>
<evidence type="ECO:0000313" key="3">
    <source>
        <dbReference type="EnsemblPlants" id="Zm00001eb135670_P001"/>
    </source>
</evidence>
<keyword evidence="4" id="KW-1185">Reference proteome</keyword>
<reference evidence="3" key="2">
    <citation type="submission" date="2019-07" db="EMBL/GenBank/DDBJ databases">
        <authorList>
            <person name="Seetharam A."/>
            <person name="Woodhouse M."/>
            <person name="Cannon E."/>
        </authorList>
    </citation>
    <scope>NUCLEOTIDE SEQUENCE [LARGE SCALE GENOMIC DNA]</scope>
    <source>
        <strain evidence="3">cv. B73</strain>
    </source>
</reference>
<evidence type="ECO:0000256" key="1">
    <source>
        <dbReference type="SAM" id="MobiDB-lite"/>
    </source>
</evidence>
<reference evidence="3" key="3">
    <citation type="submission" date="2021-05" db="UniProtKB">
        <authorList>
            <consortium name="EnsemblPlants"/>
        </authorList>
    </citation>
    <scope>IDENTIFICATION</scope>
    <source>
        <strain evidence="3">cv. B73</strain>
    </source>
</reference>
<proteinExistence type="predicted"/>
<gene>
    <name evidence="3" type="primary">LOC111347723</name>
</gene>
<dbReference type="Gramene" id="Zm00001eb135670_T001">
    <property type="protein sequence ID" value="Zm00001eb135670_P001"/>
    <property type="gene ID" value="Zm00001eb135670"/>
</dbReference>
<keyword evidence="2" id="KW-1133">Transmembrane helix</keyword>
<keyword evidence="2" id="KW-0472">Membrane</keyword>
<name>A0A804N527_MAIZE</name>
<dbReference type="Proteomes" id="UP000007305">
    <property type="component" value="Chromosome 3"/>
</dbReference>
<evidence type="ECO:0000256" key="2">
    <source>
        <dbReference type="SAM" id="Phobius"/>
    </source>
</evidence>
<dbReference type="AlphaFoldDB" id="A0A804N527"/>
<feature type="region of interest" description="Disordered" evidence="1">
    <location>
        <begin position="1"/>
        <end position="29"/>
    </location>
</feature>
<dbReference type="EnsemblPlants" id="Zm00001eb135670_T001">
    <property type="protein sequence ID" value="Zm00001eb135670_P001"/>
    <property type="gene ID" value="Zm00001eb135670"/>
</dbReference>
<evidence type="ECO:0000313" key="4">
    <source>
        <dbReference type="Proteomes" id="UP000007305"/>
    </source>
</evidence>
<sequence length="126" mass="13810">MVGPGTWFAPRPPQSMVSSSVPSGSNGGSAVPRSLAENVADTDVQACTFGIGLEVEIIIIHEQYNAFDVVMLLFYFHPSSDCWLMQIGWLLLFTKVLIMVVCLLSSFSSIYQSSNYGCVPSFNIFM</sequence>
<protein>
    <submittedName>
        <fullName evidence="3">Uncharacterized protein</fullName>
    </submittedName>
</protein>
<accession>A0A804N527</accession>